<dbReference type="NCBIfam" id="TIGR00696">
    <property type="entry name" value="wecG_tagA_cpsF"/>
    <property type="match status" value="1"/>
</dbReference>
<dbReference type="Proteomes" id="UP000018934">
    <property type="component" value="Chromosome"/>
</dbReference>
<dbReference type="PANTHER" id="PTHR34136">
    <property type="match status" value="1"/>
</dbReference>
<sequence length="243" mass="27035">MKQLEILGTRIDPASLQDCLETIKNTILLGQQLRIVTANPELIYKAEHDANLLAVINSAGLVVPDGVGVVWAARKLGLPVKERVTGIDLTAGILRESNRHGWRVFLLGAKPGITEKVIRQQSLRYPGIALACHHGFFTQAEEPEVIRQIRHFAPDILLVGLGAPKQEYWNHEHAGLAKVSMGIGGSFDVLSGEVKRAPGVFRESGLEWLYRLISEPGRIKRQVVLPLYLLRVLKQKYFPESDK</sequence>
<dbReference type="CDD" id="cd06533">
    <property type="entry name" value="Glyco_transf_WecG_TagA"/>
    <property type="match status" value="1"/>
</dbReference>
<dbReference type="RefSeq" id="WP_019224978.1">
    <property type="nucleotide sequence ID" value="NZ_CP007033.1"/>
</dbReference>
<dbReference type="InterPro" id="IPR004629">
    <property type="entry name" value="WecG_TagA_CpsF"/>
</dbReference>
<keyword evidence="2" id="KW-0808">Transferase</keyword>
<evidence type="ECO:0000313" key="3">
    <source>
        <dbReference type="EMBL" id="AHF11071.1"/>
    </source>
</evidence>
<dbReference type="Pfam" id="PF03808">
    <property type="entry name" value="Glyco_tran_WecG"/>
    <property type="match status" value="1"/>
</dbReference>
<accession>A0ABM5P8U1</accession>
<name>A0ABM5P8U1_DEHRP</name>
<proteinExistence type="predicted"/>
<evidence type="ECO:0000256" key="2">
    <source>
        <dbReference type="ARBA" id="ARBA00022679"/>
    </source>
</evidence>
<dbReference type="PANTHER" id="PTHR34136:SF1">
    <property type="entry name" value="UDP-N-ACETYL-D-MANNOSAMINURONIC ACID TRANSFERASE"/>
    <property type="match status" value="1"/>
</dbReference>
<keyword evidence="4" id="KW-1185">Reference proteome</keyword>
<dbReference type="EMBL" id="CP007033">
    <property type="protein sequence ID" value="AHF11071.1"/>
    <property type="molecule type" value="Genomic_DNA"/>
</dbReference>
<reference evidence="3 4" key="1">
    <citation type="journal article" date="2013" name="Stand. Genomic Sci.">
        <title>Complete genome sequence of Dehalobacter restrictus PER-K23(T.).</title>
        <authorList>
            <person name="Kruse T."/>
            <person name="Maillard J."/>
            <person name="Goodwin L."/>
            <person name="Woyke T."/>
            <person name="Teshima H."/>
            <person name="Bruce D."/>
            <person name="Detter C."/>
            <person name="Tapia R."/>
            <person name="Han C."/>
            <person name="Huntemann M."/>
            <person name="Wei C.L."/>
            <person name="Han J."/>
            <person name="Chen A."/>
            <person name="Kyrpides N."/>
            <person name="Szeto E."/>
            <person name="Markowitz V."/>
            <person name="Ivanova N."/>
            <person name="Pagani I."/>
            <person name="Pati A."/>
            <person name="Pitluck S."/>
            <person name="Nolan M."/>
            <person name="Holliger C."/>
            <person name="Smidt H."/>
        </authorList>
    </citation>
    <scope>NUCLEOTIDE SEQUENCE [LARGE SCALE GENOMIC DNA]</scope>
    <source>
        <strain evidence="4">DSM 9455</strain>
    </source>
</reference>
<protein>
    <submittedName>
        <fullName evidence="3">Teichoic acid biosynthesis protein</fullName>
    </submittedName>
</protein>
<keyword evidence="1" id="KW-0328">Glycosyltransferase</keyword>
<organism evidence="3 4">
    <name type="scientific">Dehalobacter restrictus (strain DSM 9455 / PER-K23)</name>
    <dbReference type="NCBI Taxonomy" id="871738"/>
    <lineage>
        <taxon>Bacteria</taxon>
        <taxon>Bacillati</taxon>
        <taxon>Bacillota</taxon>
        <taxon>Clostridia</taxon>
        <taxon>Eubacteriales</taxon>
        <taxon>Desulfitobacteriaceae</taxon>
        <taxon>Dehalobacter</taxon>
    </lineage>
</organism>
<evidence type="ECO:0000313" key="4">
    <source>
        <dbReference type="Proteomes" id="UP000018934"/>
    </source>
</evidence>
<evidence type="ECO:0000256" key="1">
    <source>
        <dbReference type="ARBA" id="ARBA00022676"/>
    </source>
</evidence>
<gene>
    <name evidence="3" type="ORF">DEHRE_14160</name>
</gene>